<feature type="domain" description="Tyrosine-protein phosphatase" evidence="6">
    <location>
        <begin position="331"/>
        <end position="482"/>
    </location>
</feature>
<evidence type="ECO:0000259" key="6">
    <source>
        <dbReference type="PROSITE" id="PS50054"/>
    </source>
</evidence>
<evidence type="ECO:0000313" key="9">
    <source>
        <dbReference type="EMBL" id="MCL7713296.1"/>
    </source>
</evidence>
<dbReference type="Pfam" id="PF22785">
    <property type="entry name" value="Tc-R-P"/>
    <property type="match status" value="1"/>
</dbReference>
<dbReference type="RefSeq" id="WP_250061227.1">
    <property type="nucleotide sequence ID" value="NZ_JAIKTS010000001.1"/>
</dbReference>
<dbReference type="InterPro" id="IPR020422">
    <property type="entry name" value="TYR_PHOSPHATASE_DUAL_dom"/>
</dbReference>
<keyword evidence="3" id="KW-0547">Nucleotide-binding</keyword>
<dbReference type="Proteomes" id="UP001431235">
    <property type="component" value="Unassembled WGS sequence"/>
</dbReference>
<name>A0ABT0SDA1_9GAMM</name>
<dbReference type="InterPro" id="IPR003439">
    <property type="entry name" value="ABC_transporter-like_ATP-bd"/>
</dbReference>
<feature type="domain" description="Tyrosine specific protein phosphatases" evidence="7">
    <location>
        <begin position="404"/>
        <end position="468"/>
    </location>
</feature>
<dbReference type="EMBL" id="JAIKTS010000001">
    <property type="protein sequence ID" value="MCL7713296.1"/>
    <property type="molecule type" value="Genomic_DNA"/>
</dbReference>
<dbReference type="PANTHER" id="PTHR43553:SF24">
    <property type="entry name" value="ENERGY-COUPLING FACTOR TRANSPORTER ATP-BINDING PROTEIN ECFA1"/>
    <property type="match status" value="1"/>
</dbReference>
<dbReference type="PROSITE" id="PS50054">
    <property type="entry name" value="TYR_PHOSPHATASE_DUAL"/>
    <property type="match status" value="1"/>
</dbReference>
<sequence length="484" mass="51364">MTVEQHPSTLDEATQGAGIDFIDWGIRLGQRTLLAGIDLHLGAPGIVVLMGPAGTGKSTLLKAMAGQTSAHAEYQGTLLFDGQPAGQATQLPALVQQHPRDLATTLQGSLADALRGREPLTPAELQARVRQALQDAGQQDLLLALDSRLFDLPRDQMRRALIVRAALSGSRTLLIDEPTSDLDDAQAERLLQLVRQLAAERCCVLVLHHQAQARAIADRVVLLAGGRIQVDAGNRAFFDNPEAHPVLAQFLRTGSCHLPALDALPEELDLETLDAMAAPAPRIPRAPAPASAAGEAGPAGVDAAADAAPVDAAGVAPLPPGVLPASRGPNGFHWLIPGKLAGCPMPGAVLPMAHDLSLLRTVGVTVLVNLTEKPMTDTAIPAHGLRTLHMGVEDRNAPPLMWMKMLLARIDRLMRQGEVVAVHCLAGLGRTGTVLGAWLVREGLTADEALRRLRAIEPGFVQSRVQEDLLHELETNLLIRAPDC</sequence>
<organism evidence="9 10">
    <name type="scientific">Stenotrophomonas mori</name>
    <dbReference type="NCBI Taxonomy" id="2871096"/>
    <lineage>
        <taxon>Bacteria</taxon>
        <taxon>Pseudomonadati</taxon>
        <taxon>Pseudomonadota</taxon>
        <taxon>Gammaproteobacteria</taxon>
        <taxon>Lysobacterales</taxon>
        <taxon>Lysobacteraceae</taxon>
        <taxon>Stenotrophomonas</taxon>
    </lineage>
</organism>
<keyword evidence="2" id="KW-0813">Transport</keyword>
<dbReference type="InterPro" id="IPR050095">
    <property type="entry name" value="ECF_ABC_transporter_ATP-bd"/>
</dbReference>
<accession>A0ABT0SDA1</accession>
<evidence type="ECO:0000256" key="4">
    <source>
        <dbReference type="ARBA" id="ARBA00022801"/>
    </source>
</evidence>
<dbReference type="PANTHER" id="PTHR43553">
    <property type="entry name" value="HEAVY METAL TRANSPORTER"/>
    <property type="match status" value="1"/>
</dbReference>
<comment type="similarity">
    <text evidence="1">Belongs to the ABC transporter superfamily.</text>
</comment>
<evidence type="ECO:0000259" key="7">
    <source>
        <dbReference type="PROSITE" id="PS50056"/>
    </source>
</evidence>
<evidence type="ECO:0000256" key="5">
    <source>
        <dbReference type="ARBA" id="ARBA00022840"/>
    </source>
</evidence>
<dbReference type="InterPro" id="IPR000387">
    <property type="entry name" value="Tyr_Pase_dom"/>
</dbReference>
<dbReference type="PROSITE" id="PS50056">
    <property type="entry name" value="TYR_PHOSPHATASE_2"/>
    <property type="match status" value="1"/>
</dbReference>
<evidence type="ECO:0000256" key="3">
    <source>
        <dbReference type="ARBA" id="ARBA00022741"/>
    </source>
</evidence>
<reference evidence="9 10" key="1">
    <citation type="submission" date="2021-08" db="EMBL/GenBank/DDBJ databases">
        <title>Novel members of of the genus Stenotrophomonas from differernt environment.</title>
        <authorList>
            <person name="Deng Y."/>
        </authorList>
    </citation>
    <scope>NUCLEOTIDE SEQUENCE [LARGE SCALE GENOMIC DNA]</scope>
    <source>
        <strain evidence="9 10">CPCC 101365</strain>
    </source>
</reference>
<dbReference type="Gene3D" id="3.90.190.10">
    <property type="entry name" value="Protein tyrosine phosphatase superfamily"/>
    <property type="match status" value="1"/>
</dbReference>
<dbReference type="PROSITE" id="PS00383">
    <property type="entry name" value="TYR_PHOSPHATASE_1"/>
    <property type="match status" value="1"/>
</dbReference>
<dbReference type="InterPro" id="IPR029021">
    <property type="entry name" value="Prot-tyrosine_phosphatase-like"/>
</dbReference>
<dbReference type="SUPFAM" id="SSF52540">
    <property type="entry name" value="P-loop containing nucleoside triphosphate hydrolases"/>
    <property type="match status" value="1"/>
</dbReference>
<keyword evidence="10" id="KW-1185">Reference proteome</keyword>
<keyword evidence="4" id="KW-0378">Hydrolase</keyword>
<evidence type="ECO:0000313" key="10">
    <source>
        <dbReference type="Proteomes" id="UP001431235"/>
    </source>
</evidence>
<evidence type="ECO:0000256" key="1">
    <source>
        <dbReference type="ARBA" id="ARBA00005417"/>
    </source>
</evidence>
<dbReference type="PROSITE" id="PS50893">
    <property type="entry name" value="ABC_TRANSPORTER_2"/>
    <property type="match status" value="1"/>
</dbReference>
<dbReference type="InterPro" id="IPR016130">
    <property type="entry name" value="Tyr_Pase_AS"/>
</dbReference>
<dbReference type="Pfam" id="PF00005">
    <property type="entry name" value="ABC_tran"/>
    <property type="match status" value="1"/>
</dbReference>
<proteinExistence type="inferred from homology"/>
<dbReference type="SMART" id="SM00382">
    <property type="entry name" value="AAA"/>
    <property type="match status" value="1"/>
</dbReference>
<dbReference type="SUPFAM" id="SSF52799">
    <property type="entry name" value="(Phosphotyrosine protein) phosphatases II"/>
    <property type="match status" value="1"/>
</dbReference>
<dbReference type="SMART" id="SM00195">
    <property type="entry name" value="DSPc"/>
    <property type="match status" value="1"/>
</dbReference>
<feature type="domain" description="ABC transporter" evidence="8">
    <location>
        <begin position="19"/>
        <end position="250"/>
    </location>
</feature>
<comment type="caution">
    <text evidence="9">The sequence shown here is derived from an EMBL/GenBank/DDBJ whole genome shotgun (WGS) entry which is preliminary data.</text>
</comment>
<dbReference type="GO" id="GO:0005524">
    <property type="term" value="F:ATP binding"/>
    <property type="evidence" value="ECO:0007669"/>
    <property type="project" value="UniProtKB-KW"/>
</dbReference>
<evidence type="ECO:0000259" key="8">
    <source>
        <dbReference type="PROSITE" id="PS50893"/>
    </source>
</evidence>
<dbReference type="InterPro" id="IPR027417">
    <property type="entry name" value="P-loop_NTPase"/>
</dbReference>
<evidence type="ECO:0000256" key="2">
    <source>
        <dbReference type="ARBA" id="ARBA00022448"/>
    </source>
</evidence>
<gene>
    <name evidence="9" type="ORF">K5L01_01300</name>
</gene>
<dbReference type="InterPro" id="IPR003593">
    <property type="entry name" value="AAA+_ATPase"/>
</dbReference>
<dbReference type="Gene3D" id="3.40.50.300">
    <property type="entry name" value="P-loop containing nucleotide triphosphate hydrolases"/>
    <property type="match status" value="1"/>
</dbReference>
<protein>
    <submittedName>
        <fullName evidence="9">ATP-binding cassette domain-containing protein</fullName>
    </submittedName>
</protein>
<keyword evidence="5 9" id="KW-0067">ATP-binding</keyword>